<dbReference type="PANTHER" id="PTHR33178">
    <property type="match status" value="1"/>
</dbReference>
<evidence type="ECO:0000313" key="4">
    <source>
        <dbReference type="Proteomes" id="UP000249873"/>
    </source>
</evidence>
<comment type="subunit">
    <text evidence="1">Homodimer.</text>
</comment>
<dbReference type="KEGG" id="als:DJ013_19420"/>
<evidence type="ECO:0000313" key="3">
    <source>
        <dbReference type="EMBL" id="AWW00222.1"/>
    </source>
</evidence>
<dbReference type="RefSeq" id="WP_111373589.1">
    <property type="nucleotide sequence ID" value="NZ_CP029480.1"/>
</dbReference>
<dbReference type="PANTHER" id="PTHR33178:SF10">
    <property type="entry name" value="STRESS-RESPONSE A_B BARREL DOMAIN-CONTAINING PROTEIN"/>
    <property type="match status" value="1"/>
</dbReference>
<evidence type="ECO:0000259" key="2">
    <source>
        <dbReference type="PROSITE" id="PS51502"/>
    </source>
</evidence>
<name>A0A2Z4GGB5_9BACT</name>
<accession>A0A2Z4GGB5</accession>
<dbReference type="PROSITE" id="PS51502">
    <property type="entry name" value="S_R_A_B_BARREL"/>
    <property type="match status" value="1"/>
</dbReference>
<dbReference type="InterPro" id="IPR044662">
    <property type="entry name" value="HS1/DABB1-like"/>
</dbReference>
<dbReference type="InterPro" id="IPR013097">
    <property type="entry name" value="Dabb"/>
</dbReference>
<dbReference type="SMART" id="SM00886">
    <property type="entry name" value="Dabb"/>
    <property type="match status" value="1"/>
</dbReference>
<protein>
    <submittedName>
        <fullName evidence="3">Stress protein</fullName>
    </submittedName>
</protein>
<evidence type="ECO:0000256" key="1">
    <source>
        <dbReference type="ARBA" id="ARBA00011738"/>
    </source>
</evidence>
<dbReference type="SUPFAM" id="SSF54909">
    <property type="entry name" value="Dimeric alpha+beta barrel"/>
    <property type="match status" value="1"/>
</dbReference>
<reference evidence="3 4" key="1">
    <citation type="submission" date="2018-05" db="EMBL/GenBank/DDBJ databases">
        <title>Complete genome sequence of Arcticibacterium luteifluviistationis SM1504T, a cytophagaceae bacterium isolated from Arctic surface seawater.</title>
        <authorList>
            <person name="Li Y."/>
            <person name="Qin Q.-L."/>
        </authorList>
    </citation>
    <scope>NUCLEOTIDE SEQUENCE [LARGE SCALE GENOMIC DNA]</scope>
    <source>
        <strain evidence="3 4">SM1504</strain>
    </source>
</reference>
<dbReference type="EMBL" id="CP029480">
    <property type="protein sequence ID" value="AWW00222.1"/>
    <property type="molecule type" value="Genomic_DNA"/>
</dbReference>
<proteinExistence type="predicted"/>
<dbReference type="PROSITE" id="PS51257">
    <property type="entry name" value="PROKAR_LIPOPROTEIN"/>
    <property type="match status" value="1"/>
</dbReference>
<dbReference type="Gene3D" id="3.30.70.100">
    <property type="match status" value="1"/>
</dbReference>
<sequence>MKKTLLFLSIAVLGMACQPETETKEEEVTETVMTEDTAKLRHVVMFKFKDEAAKEAVDAVVASFANLPNEIPEIKGFEWGTNNSPEGLDEGFTHIFTLTFDSEEGRAVYLPHPAHKAFGEGLGPVLDKVMVLDYWKK</sequence>
<feature type="domain" description="Stress-response A/B barrel" evidence="2">
    <location>
        <begin position="40"/>
        <end position="134"/>
    </location>
</feature>
<dbReference type="OrthoDB" id="9816070at2"/>
<keyword evidence="4" id="KW-1185">Reference proteome</keyword>
<dbReference type="AlphaFoldDB" id="A0A2Z4GGB5"/>
<gene>
    <name evidence="3" type="ORF">DJ013_19420</name>
</gene>
<dbReference type="Proteomes" id="UP000249873">
    <property type="component" value="Chromosome"/>
</dbReference>
<dbReference type="Pfam" id="PF07876">
    <property type="entry name" value="Dabb"/>
    <property type="match status" value="1"/>
</dbReference>
<organism evidence="3 4">
    <name type="scientific">Arcticibacterium luteifluviistationis</name>
    <dbReference type="NCBI Taxonomy" id="1784714"/>
    <lineage>
        <taxon>Bacteria</taxon>
        <taxon>Pseudomonadati</taxon>
        <taxon>Bacteroidota</taxon>
        <taxon>Cytophagia</taxon>
        <taxon>Cytophagales</taxon>
        <taxon>Leadbetterellaceae</taxon>
        <taxon>Arcticibacterium</taxon>
    </lineage>
</organism>
<dbReference type="InterPro" id="IPR011008">
    <property type="entry name" value="Dimeric_a/b-barrel"/>
</dbReference>